<evidence type="ECO:0000256" key="2">
    <source>
        <dbReference type="ARBA" id="ARBA00023125"/>
    </source>
</evidence>
<name>A0ABQ2ZIH8_9ACTN</name>
<evidence type="ECO:0000313" key="6">
    <source>
        <dbReference type="EMBL" id="GGY14139.1"/>
    </source>
</evidence>
<dbReference type="Pfam" id="PF21597">
    <property type="entry name" value="TetR_C_43"/>
    <property type="match status" value="1"/>
</dbReference>
<dbReference type="EMBL" id="BMUU01000001">
    <property type="protein sequence ID" value="GGY14139.1"/>
    <property type="molecule type" value="Genomic_DNA"/>
</dbReference>
<evidence type="ECO:0000259" key="5">
    <source>
        <dbReference type="PROSITE" id="PS50977"/>
    </source>
</evidence>
<evidence type="ECO:0000256" key="4">
    <source>
        <dbReference type="PROSITE-ProRule" id="PRU00335"/>
    </source>
</evidence>
<keyword evidence="2 4" id="KW-0238">DNA-binding</keyword>
<protein>
    <submittedName>
        <fullName evidence="6">TetR family transcriptional regulator</fullName>
    </submittedName>
</protein>
<sequence length="204" mass="22108">MTGQRSDARRNYQRILAVAEAEVAARGAEASQEQIARTAGVGSATVRRHFPTRRALLEAVFQQRIEGLCERAHRLSTSEDGRTALLEWLHDLVRYAVSARGFAHVLSYEPPTENASPSRCASKFEAAAAPLIRRAIRDKAIAPHVTFHDLLTLCVGIALATEHHTDPQAQADRLLGLAVAGISPQQGAAWVAGDPGPRDAKHVE</sequence>
<dbReference type="InterPro" id="IPR009057">
    <property type="entry name" value="Homeodomain-like_sf"/>
</dbReference>
<evidence type="ECO:0000256" key="3">
    <source>
        <dbReference type="ARBA" id="ARBA00023163"/>
    </source>
</evidence>
<dbReference type="PROSITE" id="PS50977">
    <property type="entry name" value="HTH_TETR_2"/>
    <property type="match status" value="1"/>
</dbReference>
<evidence type="ECO:0000256" key="1">
    <source>
        <dbReference type="ARBA" id="ARBA00023015"/>
    </source>
</evidence>
<dbReference type="InterPro" id="IPR036271">
    <property type="entry name" value="Tet_transcr_reg_TetR-rel_C_sf"/>
</dbReference>
<dbReference type="RefSeq" id="WP_190025821.1">
    <property type="nucleotide sequence ID" value="NZ_BMUU01000001.1"/>
</dbReference>
<organism evidence="6 7">
    <name type="scientific">Streptomyces xanthochromogenes</name>
    <dbReference type="NCBI Taxonomy" id="67384"/>
    <lineage>
        <taxon>Bacteria</taxon>
        <taxon>Bacillati</taxon>
        <taxon>Actinomycetota</taxon>
        <taxon>Actinomycetes</taxon>
        <taxon>Kitasatosporales</taxon>
        <taxon>Streptomycetaceae</taxon>
        <taxon>Streptomyces</taxon>
    </lineage>
</organism>
<keyword evidence="7" id="KW-1185">Reference proteome</keyword>
<proteinExistence type="predicted"/>
<dbReference type="InterPro" id="IPR050109">
    <property type="entry name" value="HTH-type_TetR-like_transc_reg"/>
</dbReference>
<evidence type="ECO:0000313" key="7">
    <source>
        <dbReference type="Proteomes" id="UP000600946"/>
    </source>
</evidence>
<dbReference type="Proteomes" id="UP000600946">
    <property type="component" value="Unassembled WGS sequence"/>
</dbReference>
<feature type="DNA-binding region" description="H-T-H motif" evidence="4">
    <location>
        <begin position="31"/>
        <end position="50"/>
    </location>
</feature>
<dbReference type="Pfam" id="PF00440">
    <property type="entry name" value="TetR_N"/>
    <property type="match status" value="1"/>
</dbReference>
<dbReference type="SUPFAM" id="SSF46689">
    <property type="entry name" value="Homeodomain-like"/>
    <property type="match status" value="1"/>
</dbReference>
<dbReference type="PANTHER" id="PTHR30055:SF234">
    <property type="entry name" value="HTH-TYPE TRANSCRIPTIONAL REGULATOR BETI"/>
    <property type="match status" value="1"/>
</dbReference>
<dbReference type="GeneID" id="96288231"/>
<dbReference type="Gene3D" id="1.10.357.10">
    <property type="entry name" value="Tetracycline Repressor, domain 2"/>
    <property type="match status" value="1"/>
</dbReference>
<dbReference type="PANTHER" id="PTHR30055">
    <property type="entry name" value="HTH-TYPE TRANSCRIPTIONAL REGULATOR RUTR"/>
    <property type="match status" value="1"/>
</dbReference>
<dbReference type="InterPro" id="IPR049445">
    <property type="entry name" value="TetR_SbtR-like_C"/>
</dbReference>
<feature type="domain" description="HTH tetR-type" evidence="5">
    <location>
        <begin position="9"/>
        <end position="68"/>
    </location>
</feature>
<reference evidence="7" key="1">
    <citation type="journal article" date="2019" name="Int. J. Syst. Evol. Microbiol.">
        <title>The Global Catalogue of Microorganisms (GCM) 10K type strain sequencing project: providing services to taxonomists for standard genome sequencing and annotation.</title>
        <authorList>
            <consortium name="The Broad Institute Genomics Platform"/>
            <consortium name="The Broad Institute Genome Sequencing Center for Infectious Disease"/>
            <person name="Wu L."/>
            <person name="Ma J."/>
        </authorList>
    </citation>
    <scope>NUCLEOTIDE SEQUENCE [LARGE SCALE GENOMIC DNA]</scope>
    <source>
        <strain evidence="7">JCM 4594</strain>
    </source>
</reference>
<dbReference type="SUPFAM" id="SSF48498">
    <property type="entry name" value="Tetracyclin repressor-like, C-terminal domain"/>
    <property type="match status" value="1"/>
</dbReference>
<dbReference type="InterPro" id="IPR001647">
    <property type="entry name" value="HTH_TetR"/>
</dbReference>
<accession>A0ABQ2ZIH8</accession>
<keyword evidence="3" id="KW-0804">Transcription</keyword>
<comment type="caution">
    <text evidence="6">The sequence shown here is derived from an EMBL/GenBank/DDBJ whole genome shotgun (WGS) entry which is preliminary data.</text>
</comment>
<keyword evidence="1" id="KW-0805">Transcription regulation</keyword>
<gene>
    <name evidence="6" type="ORF">GCM10010326_01830</name>
</gene>